<feature type="transmembrane region" description="Helical" evidence="2">
    <location>
        <begin position="66"/>
        <end position="85"/>
    </location>
</feature>
<feature type="compositionally biased region" description="Basic and acidic residues" evidence="1">
    <location>
        <begin position="250"/>
        <end position="259"/>
    </location>
</feature>
<feature type="compositionally biased region" description="Polar residues" evidence="1">
    <location>
        <begin position="268"/>
        <end position="285"/>
    </location>
</feature>
<protein>
    <submittedName>
        <fullName evidence="3">Uncharacterized protein</fullName>
    </submittedName>
</protein>
<reference evidence="3" key="1">
    <citation type="submission" date="2023-01" db="EMBL/GenBank/DDBJ databases">
        <title>Exophiala dermititidis isolated from Cystic Fibrosis Patient.</title>
        <authorList>
            <person name="Kurbessoian T."/>
            <person name="Crocker A."/>
            <person name="Murante D."/>
            <person name="Hogan D.A."/>
            <person name="Stajich J.E."/>
        </authorList>
    </citation>
    <scope>NUCLEOTIDE SEQUENCE</scope>
    <source>
        <strain evidence="3">Ex8</strain>
    </source>
</reference>
<accession>A0AAN6EZV6</accession>
<name>A0AAN6EZV6_EXODE</name>
<keyword evidence="2" id="KW-0812">Transmembrane</keyword>
<dbReference type="EMBL" id="JAJGCB010000002">
    <property type="protein sequence ID" value="KAJ8994851.1"/>
    <property type="molecule type" value="Genomic_DNA"/>
</dbReference>
<feature type="compositionally biased region" description="Basic and acidic residues" evidence="1">
    <location>
        <begin position="198"/>
        <end position="216"/>
    </location>
</feature>
<keyword evidence="2" id="KW-0472">Membrane</keyword>
<organism evidence="3 4">
    <name type="scientific">Exophiala dermatitidis</name>
    <name type="common">Black yeast-like fungus</name>
    <name type="synonym">Wangiella dermatitidis</name>
    <dbReference type="NCBI Taxonomy" id="5970"/>
    <lineage>
        <taxon>Eukaryota</taxon>
        <taxon>Fungi</taxon>
        <taxon>Dikarya</taxon>
        <taxon>Ascomycota</taxon>
        <taxon>Pezizomycotina</taxon>
        <taxon>Eurotiomycetes</taxon>
        <taxon>Chaetothyriomycetidae</taxon>
        <taxon>Chaetothyriales</taxon>
        <taxon>Herpotrichiellaceae</taxon>
        <taxon>Exophiala</taxon>
    </lineage>
</organism>
<evidence type="ECO:0000256" key="1">
    <source>
        <dbReference type="SAM" id="MobiDB-lite"/>
    </source>
</evidence>
<comment type="caution">
    <text evidence="3">The sequence shown here is derived from an EMBL/GenBank/DDBJ whole genome shotgun (WGS) entry which is preliminary data.</text>
</comment>
<dbReference type="Pfam" id="PF16015">
    <property type="entry name" value="Promethin"/>
    <property type="match status" value="1"/>
</dbReference>
<evidence type="ECO:0000256" key="2">
    <source>
        <dbReference type="SAM" id="Phobius"/>
    </source>
</evidence>
<feature type="transmembrane region" description="Helical" evidence="2">
    <location>
        <begin position="126"/>
        <end position="148"/>
    </location>
</feature>
<dbReference type="AlphaFoldDB" id="A0AAN6EZV6"/>
<evidence type="ECO:0000313" key="3">
    <source>
        <dbReference type="EMBL" id="KAJ8994851.1"/>
    </source>
</evidence>
<sequence length="308" mass="32488">MSADTITSLAGGGLSGSGLGSLTGMLQGGVNNLINAGGGWLDRFFPPEKREQWKQWLTKFATERPYLASFLLSQIALSGFPLVLFGFMSVTVFIFALIAGILVGVLGALLFTVAAIGFALLILLPVLFFTTGAAVFIWLWGLGAYYIVKWFNQKDVPGIHTDAAGGLAKAAGLSDLPGVNGVLSGDDAGHPKQQQQQHDGKQDSHQHGNQTHEQHHQKPAQRTPAKLDKKEKGQNSGGATTGTTTGAQHNHHDTKDSNHNHTAHQRKVQNQASRPSSNGPNSKVNDTVDGVGKTASGTVGDATKAIGI</sequence>
<evidence type="ECO:0000313" key="4">
    <source>
        <dbReference type="Proteomes" id="UP001161757"/>
    </source>
</evidence>
<proteinExistence type="predicted"/>
<feature type="transmembrane region" description="Helical" evidence="2">
    <location>
        <begin position="92"/>
        <end position="120"/>
    </location>
</feature>
<keyword evidence="2" id="KW-1133">Transmembrane helix</keyword>
<feature type="region of interest" description="Disordered" evidence="1">
    <location>
        <begin position="181"/>
        <end position="308"/>
    </location>
</feature>
<gene>
    <name evidence="3" type="ORF">HRR80_001549</name>
</gene>
<dbReference type="Proteomes" id="UP001161757">
    <property type="component" value="Unassembled WGS sequence"/>
</dbReference>